<dbReference type="InParanoid" id="A0A1V9Y1Q7"/>
<evidence type="ECO:0000313" key="2">
    <source>
        <dbReference type="Proteomes" id="UP000192247"/>
    </source>
</evidence>
<sequence>MMKIREQSSHRRHSSFIDSYDTRCERLGYWELHMYRE</sequence>
<gene>
    <name evidence="1" type="ORF">BIW11_02525</name>
</gene>
<evidence type="ECO:0000313" key="1">
    <source>
        <dbReference type="EMBL" id="OQR79662.1"/>
    </source>
</evidence>
<proteinExistence type="predicted"/>
<organism evidence="1 2">
    <name type="scientific">Tropilaelaps mercedesae</name>
    <dbReference type="NCBI Taxonomy" id="418985"/>
    <lineage>
        <taxon>Eukaryota</taxon>
        <taxon>Metazoa</taxon>
        <taxon>Ecdysozoa</taxon>
        <taxon>Arthropoda</taxon>
        <taxon>Chelicerata</taxon>
        <taxon>Arachnida</taxon>
        <taxon>Acari</taxon>
        <taxon>Parasitiformes</taxon>
        <taxon>Mesostigmata</taxon>
        <taxon>Gamasina</taxon>
        <taxon>Dermanyssoidea</taxon>
        <taxon>Laelapidae</taxon>
        <taxon>Tropilaelaps</taxon>
    </lineage>
</organism>
<accession>A0A1V9Y1Q7</accession>
<dbReference type="Proteomes" id="UP000192247">
    <property type="component" value="Unassembled WGS sequence"/>
</dbReference>
<protein>
    <submittedName>
        <fullName evidence="1">Uncharacterized protein</fullName>
    </submittedName>
</protein>
<dbReference type="EMBL" id="MNPL01000837">
    <property type="protein sequence ID" value="OQR79662.1"/>
    <property type="molecule type" value="Genomic_DNA"/>
</dbReference>
<comment type="caution">
    <text evidence="1">The sequence shown here is derived from an EMBL/GenBank/DDBJ whole genome shotgun (WGS) entry which is preliminary data.</text>
</comment>
<dbReference type="AlphaFoldDB" id="A0A1V9Y1Q7"/>
<reference evidence="1 2" key="1">
    <citation type="journal article" date="2017" name="Gigascience">
        <title>Draft genome of the honey bee ectoparasitic mite, Tropilaelaps mercedesae, is shaped by the parasitic life history.</title>
        <authorList>
            <person name="Dong X."/>
            <person name="Armstrong S.D."/>
            <person name="Xia D."/>
            <person name="Makepeace B.L."/>
            <person name="Darby A.C."/>
            <person name="Kadowaki T."/>
        </authorList>
    </citation>
    <scope>NUCLEOTIDE SEQUENCE [LARGE SCALE GENOMIC DNA]</scope>
    <source>
        <strain evidence="1">Wuxi-XJTLU</strain>
    </source>
</reference>
<keyword evidence="2" id="KW-1185">Reference proteome</keyword>
<name>A0A1V9Y1Q7_9ACAR</name>